<dbReference type="HOGENOM" id="CLU_067868_0_0_1"/>
<dbReference type="OrthoDB" id="2152029at2759"/>
<dbReference type="InterPro" id="IPR029058">
    <property type="entry name" value="AB_hydrolase_fold"/>
</dbReference>
<dbReference type="RefSeq" id="XP_003684052.1">
    <property type="nucleotide sequence ID" value="XM_003684004.1"/>
</dbReference>
<dbReference type="EMBL" id="HE612856">
    <property type="protein sequence ID" value="CCE61618.1"/>
    <property type="molecule type" value="Genomic_DNA"/>
</dbReference>
<keyword evidence="3" id="KW-1185">Reference proteome</keyword>
<keyword evidence="1" id="KW-0378">Hydrolase</keyword>
<evidence type="ECO:0000256" key="1">
    <source>
        <dbReference type="ARBA" id="ARBA00022801"/>
    </source>
</evidence>
<evidence type="ECO:0008006" key="4">
    <source>
        <dbReference type="Google" id="ProtNLM"/>
    </source>
</evidence>
<dbReference type="STRING" id="1071381.G8BNZ0"/>
<dbReference type="PANTHER" id="PTHR48081">
    <property type="entry name" value="AB HYDROLASE SUPERFAMILY PROTEIN C4A8.06C"/>
    <property type="match status" value="1"/>
</dbReference>
<proteinExistence type="predicted"/>
<dbReference type="eggNOG" id="KOG1515">
    <property type="taxonomic scope" value="Eukaryota"/>
</dbReference>
<dbReference type="PANTHER" id="PTHR48081:SF31">
    <property type="entry name" value="STERYL ACETYL HYDROLASE MUG81-RELATED"/>
    <property type="match status" value="1"/>
</dbReference>
<dbReference type="AlphaFoldDB" id="G8BNZ0"/>
<organism evidence="2 3">
    <name type="scientific">Tetrapisispora phaffii (strain ATCC 24235 / CBS 4417 / NBRC 1672 / NRRL Y-8282 / UCD 70-5)</name>
    <name type="common">Yeast</name>
    <name type="synonym">Fabospora phaffii</name>
    <dbReference type="NCBI Taxonomy" id="1071381"/>
    <lineage>
        <taxon>Eukaryota</taxon>
        <taxon>Fungi</taxon>
        <taxon>Dikarya</taxon>
        <taxon>Ascomycota</taxon>
        <taxon>Saccharomycotina</taxon>
        <taxon>Saccharomycetes</taxon>
        <taxon>Saccharomycetales</taxon>
        <taxon>Saccharomycetaceae</taxon>
        <taxon>Tetrapisispora</taxon>
    </lineage>
</organism>
<evidence type="ECO:0000313" key="2">
    <source>
        <dbReference type="EMBL" id="CCE61618.1"/>
    </source>
</evidence>
<accession>G8BNZ0</accession>
<dbReference type="Gene3D" id="3.40.50.1820">
    <property type="entry name" value="alpha/beta hydrolase"/>
    <property type="match status" value="1"/>
</dbReference>
<name>G8BNZ0_TETPH</name>
<dbReference type="GeneID" id="11532762"/>
<dbReference type="KEGG" id="tpf:TPHA_0A05440"/>
<sequence>MFRRPRVFFKESIAIMNHHGIIFLLKIIFILPFKLAIESYKLKRSNNEKPKTIDLDVFSRIFMREAFLLADKYSGEQVLNPLFVGLQNIMKYLLNSSKYPSEILQCNIINIKTDIFNESIINRSDIKSRFEWLSKPEFFNPKEDPVILYFHGGGFAIEMLPFFHSFLRNIARHNEKTAIAISHYTVTTSNVCDEVYPIPTLESIVLYKHFSDALGCKNISLMGESAGGHIILSLIQYLQFYKLQLPKHAVAVSPWLNPGVVDDDERQFMRNNCKLDSLSYEGLDLFQKQYIPNKNLRSTYNSDPLLNIETNFDSIAWEQITQNCKLYITYGSDEILRLQIDRFIKKLDKTCPNFIMENNVLIDHNGGHIRPIMNLHKDYNKWLRSELVQKLVNALGV</sequence>
<reference evidence="2 3" key="1">
    <citation type="journal article" date="2011" name="Proc. Natl. Acad. Sci. U.S.A.">
        <title>Evolutionary erosion of yeast sex chromosomes by mating-type switching accidents.</title>
        <authorList>
            <person name="Gordon J.L."/>
            <person name="Armisen D."/>
            <person name="Proux-Wera E."/>
            <person name="Oheigeartaigh S.S."/>
            <person name="Byrne K.P."/>
            <person name="Wolfe K.H."/>
        </authorList>
    </citation>
    <scope>NUCLEOTIDE SEQUENCE [LARGE SCALE GENOMIC DNA]</scope>
    <source>
        <strain evidence="3">ATCC 24235 / CBS 4417 / NBRC 1672 / NRRL Y-8282 / UCD 70-5</strain>
    </source>
</reference>
<dbReference type="SUPFAM" id="SSF53474">
    <property type="entry name" value="alpha/beta-Hydrolases"/>
    <property type="match status" value="1"/>
</dbReference>
<dbReference type="InterPro" id="IPR019436">
    <property type="entry name" value="Say1-like"/>
</dbReference>
<evidence type="ECO:0000313" key="3">
    <source>
        <dbReference type="Proteomes" id="UP000005666"/>
    </source>
</evidence>
<dbReference type="Proteomes" id="UP000005666">
    <property type="component" value="Chromosome 1"/>
</dbReference>
<gene>
    <name evidence="2" type="primary">TPHA0A05440</name>
    <name evidence="2" type="ordered locus">TPHA_0A05440</name>
</gene>
<dbReference type="InterPro" id="IPR050300">
    <property type="entry name" value="GDXG_lipolytic_enzyme"/>
</dbReference>
<protein>
    <recommendedName>
        <fullName evidence="4">Alpha/beta hydrolase fold-3 domain-containing protein</fullName>
    </recommendedName>
</protein>
<dbReference type="Pfam" id="PF10340">
    <property type="entry name" value="Say1_Mug180"/>
    <property type="match status" value="1"/>
</dbReference>
<dbReference type="OMA" id="AISPWAN"/>
<dbReference type="GO" id="GO:0016787">
    <property type="term" value="F:hydrolase activity"/>
    <property type="evidence" value="ECO:0007669"/>
    <property type="project" value="UniProtKB-KW"/>
</dbReference>